<organism evidence="1 2">
    <name type="scientific">Clunio marinus</name>
    <dbReference type="NCBI Taxonomy" id="568069"/>
    <lineage>
        <taxon>Eukaryota</taxon>
        <taxon>Metazoa</taxon>
        <taxon>Ecdysozoa</taxon>
        <taxon>Arthropoda</taxon>
        <taxon>Hexapoda</taxon>
        <taxon>Insecta</taxon>
        <taxon>Pterygota</taxon>
        <taxon>Neoptera</taxon>
        <taxon>Endopterygota</taxon>
        <taxon>Diptera</taxon>
        <taxon>Nematocera</taxon>
        <taxon>Chironomoidea</taxon>
        <taxon>Chironomidae</taxon>
        <taxon>Clunio</taxon>
    </lineage>
</organism>
<evidence type="ECO:0000313" key="2">
    <source>
        <dbReference type="Proteomes" id="UP000183832"/>
    </source>
</evidence>
<protein>
    <submittedName>
        <fullName evidence="1">CLUMA_CG007461, isoform A</fullName>
    </submittedName>
</protein>
<name>A0A1J1I4V9_9DIPT</name>
<gene>
    <name evidence="1" type="ORF">CLUMA_CG007461</name>
</gene>
<dbReference type="EMBL" id="CVRI01000038">
    <property type="protein sequence ID" value="CRK93934.1"/>
    <property type="molecule type" value="Genomic_DNA"/>
</dbReference>
<accession>A0A1J1I4V9</accession>
<evidence type="ECO:0000313" key="1">
    <source>
        <dbReference type="EMBL" id="CRK93934.1"/>
    </source>
</evidence>
<proteinExistence type="predicted"/>
<keyword evidence="2" id="KW-1185">Reference proteome</keyword>
<sequence length="104" mass="12415">MALQVEKKHERNFLVVIAAELFMMMKEQFICMTLRHVKSFSRLRHAARPMRNFKVHRMASTHSLDTLSDNHHLTRLQFFIPHFFLTTPDDRKKSPLELSQHKIS</sequence>
<reference evidence="1 2" key="1">
    <citation type="submission" date="2015-04" db="EMBL/GenBank/DDBJ databases">
        <authorList>
            <person name="Syromyatnikov M.Y."/>
            <person name="Popov V.N."/>
        </authorList>
    </citation>
    <scope>NUCLEOTIDE SEQUENCE [LARGE SCALE GENOMIC DNA]</scope>
</reference>
<dbReference type="Proteomes" id="UP000183832">
    <property type="component" value="Unassembled WGS sequence"/>
</dbReference>
<dbReference type="AlphaFoldDB" id="A0A1J1I4V9"/>